<organism evidence="2 3">
    <name type="scientific">Astatotilapia calliptera</name>
    <name type="common">Eastern happy</name>
    <name type="synonym">Chromis callipterus</name>
    <dbReference type="NCBI Taxonomy" id="8154"/>
    <lineage>
        <taxon>Eukaryota</taxon>
        <taxon>Metazoa</taxon>
        <taxon>Chordata</taxon>
        <taxon>Craniata</taxon>
        <taxon>Vertebrata</taxon>
        <taxon>Euteleostomi</taxon>
        <taxon>Actinopterygii</taxon>
        <taxon>Neopterygii</taxon>
        <taxon>Teleostei</taxon>
        <taxon>Neoteleostei</taxon>
        <taxon>Acanthomorphata</taxon>
        <taxon>Ovalentaria</taxon>
        <taxon>Cichlomorphae</taxon>
        <taxon>Cichliformes</taxon>
        <taxon>Cichlidae</taxon>
        <taxon>African cichlids</taxon>
        <taxon>Pseudocrenilabrinae</taxon>
        <taxon>Haplochromini</taxon>
        <taxon>Astatotilapia</taxon>
    </lineage>
</organism>
<reference evidence="2" key="2">
    <citation type="submission" date="2025-08" db="UniProtKB">
        <authorList>
            <consortium name="Ensembl"/>
        </authorList>
    </citation>
    <scope>IDENTIFICATION</scope>
</reference>
<feature type="coiled-coil region" evidence="1">
    <location>
        <begin position="63"/>
        <end position="125"/>
    </location>
</feature>
<dbReference type="OMA" id="MEIRIST"/>
<dbReference type="STRING" id="8154.ENSACLP00000011877"/>
<dbReference type="Bgee" id="ENSACLG00000008129">
    <property type="expression patterns" value="Expressed in liver"/>
</dbReference>
<evidence type="ECO:0000313" key="3">
    <source>
        <dbReference type="Proteomes" id="UP000265100"/>
    </source>
</evidence>
<dbReference type="InterPro" id="IPR004244">
    <property type="entry name" value="Transposase_22"/>
</dbReference>
<keyword evidence="3" id="KW-1185">Reference proteome</keyword>
<dbReference type="Proteomes" id="UP000265100">
    <property type="component" value="Chromosome 10"/>
</dbReference>
<dbReference type="Ensembl" id="ENSACLT00000012169.2">
    <property type="protein sequence ID" value="ENSACLP00000011877.2"/>
    <property type="gene ID" value="ENSACLG00000008129.2"/>
</dbReference>
<dbReference type="GeneTree" id="ENSGT01030000235216"/>
<dbReference type="Gene3D" id="3.60.10.10">
    <property type="entry name" value="Endonuclease/exonuclease/phosphatase"/>
    <property type="match status" value="1"/>
</dbReference>
<proteinExistence type="predicted"/>
<dbReference type="FunFam" id="3.30.70.1820:FF:000004">
    <property type="entry name" value="Uncharacterized protein"/>
    <property type="match status" value="1"/>
</dbReference>
<name>A0A3P8P4F3_ASTCA</name>
<sequence>MSKRGVKAKASSDLVASNCPEKETMCDAEDALSTLRDDVIVDKVTSNISKYMDIKISEVIKPINELTEKFDNLIERMETVEQRVSDLEDVTATNEPRIAALETQLKKAMERLESFENQSRRQNVRIVGLKEGAEGRAPVDFLKKWIPEVLGLQQGAITVDRAHRTGPPMRLTGTEGPRAVLVRLHYYTDTQRILQAARAKGTVNTEAGKVSFYQDFSAEVARKRKESANKDLTHIAFLQETHLTDDEHRKYCREWVGQIFFSSYSTNKRGVITLIHKNLPFNVIATHKDNEGRYILVKGMLHGETVLL</sequence>
<dbReference type="InterPro" id="IPR036691">
    <property type="entry name" value="Endo/exonu/phosph_ase_sf"/>
</dbReference>
<reference evidence="2" key="3">
    <citation type="submission" date="2025-09" db="UniProtKB">
        <authorList>
            <consortium name="Ensembl"/>
        </authorList>
    </citation>
    <scope>IDENTIFICATION</scope>
</reference>
<keyword evidence="1" id="KW-0175">Coiled coil</keyword>
<dbReference type="AlphaFoldDB" id="A0A3P8P4F3"/>
<dbReference type="Gene3D" id="3.30.70.1820">
    <property type="entry name" value="L1 transposable element, RRM domain"/>
    <property type="match status" value="1"/>
</dbReference>
<accession>A0A3P8P4F3</accession>
<evidence type="ECO:0008006" key="4">
    <source>
        <dbReference type="Google" id="ProtNLM"/>
    </source>
</evidence>
<reference evidence="2" key="1">
    <citation type="submission" date="2018-05" db="EMBL/GenBank/DDBJ databases">
        <authorList>
            <person name="Datahose"/>
        </authorList>
    </citation>
    <scope>NUCLEOTIDE SEQUENCE</scope>
</reference>
<evidence type="ECO:0000313" key="2">
    <source>
        <dbReference type="Ensembl" id="ENSACLP00000011877.2"/>
    </source>
</evidence>
<evidence type="ECO:0000256" key="1">
    <source>
        <dbReference type="SAM" id="Coils"/>
    </source>
</evidence>
<dbReference type="PANTHER" id="PTHR11505">
    <property type="entry name" value="L1 TRANSPOSABLE ELEMENT-RELATED"/>
    <property type="match status" value="1"/>
</dbReference>
<protein>
    <recommendedName>
        <fullName evidence="4">L1 transposable element RRM domain-containing protein</fullName>
    </recommendedName>
</protein>
<dbReference type="SUPFAM" id="SSF57997">
    <property type="entry name" value="Tropomyosin"/>
    <property type="match status" value="1"/>
</dbReference>